<accession>A0A9Q0BLK2</accession>
<sequence>MLTLSAGIVIGVCLILQQQKTEAAHFLNPICGVSYESFLGTRITNGKEAVLRSAPFMAYLTHNNKFHGGGSIISSSS</sequence>
<feature type="signal peptide" evidence="1">
    <location>
        <begin position="1"/>
        <end position="23"/>
    </location>
</feature>
<evidence type="ECO:0000256" key="1">
    <source>
        <dbReference type="SAM" id="SignalP"/>
    </source>
</evidence>
<feature type="chain" id="PRO_5040303456" evidence="1">
    <location>
        <begin position="24"/>
        <end position="77"/>
    </location>
</feature>
<dbReference type="EMBL" id="JAMKOV010000021">
    <property type="protein sequence ID" value="KAI8036351.1"/>
    <property type="molecule type" value="Genomic_DNA"/>
</dbReference>
<dbReference type="InterPro" id="IPR009003">
    <property type="entry name" value="Peptidase_S1_PA"/>
</dbReference>
<reference evidence="2" key="1">
    <citation type="journal article" date="2023" name="Genome Biol. Evol.">
        <title>Long-read-based Genome Assembly of Drosophila gunungcola Reveals Fewer Chemosensory Genes in Flower-breeding Species.</title>
        <authorList>
            <person name="Negi A."/>
            <person name="Liao B.Y."/>
            <person name="Yeh S.D."/>
        </authorList>
    </citation>
    <scope>NUCLEOTIDE SEQUENCE</scope>
    <source>
        <strain evidence="2">Sukarami</strain>
    </source>
</reference>
<keyword evidence="1" id="KW-0732">Signal</keyword>
<dbReference type="Proteomes" id="UP001059596">
    <property type="component" value="Unassembled WGS sequence"/>
</dbReference>
<name>A0A9Q0BLK2_9MUSC</name>
<organism evidence="2 3">
    <name type="scientific">Drosophila gunungcola</name>
    <name type="common">fruit fly</name>
    <dbReference type="NCBI Taxonomy" id="103775"/>
    <lineage>
        <taxon>Eukaryota</taxon>
        <taxon>Metazoa</taxon>
        <taxon>Ecdysozoa</taxon>
        <taxon>Arthropoda</taxon>
        <taxon>Hexapoda</taxon>
        <taxon>Insecta</taxon>
        <taxon>Pterygota</taxon>
        <taxon>Neoptera</taxon>
        <taxon>Endopterygota</taxon>
        <taxon>Diptera</taxon>
        <taxon>Brachycera</taxon>
        <taxon>Muscomorpha</taxon>
        <taxon>Ephydroidea</taxon>
        <taxon>Drosophilidae</taxon>
        <taxon>Drosophila</taxon>
        <taxon>Sophophora</taxon>
    </lineage>
</organism>
<dbReference type="AlphaFoldDB" id="A0A9Q0BLK2"/>
<dbReference type="SUPFAM" id="SSF50494">
    <property type="entry name" value="Trypsin-like serine proteases"/>
    <property type="match status" value="1"/>
</dbReference>
<evidence type="ECO:0000313" key="2">
    <source>
        <dbReference type="EMBL" id="KAI8036351.1"/>
    </source>
</evidence>
<evidence type="ECO:0000313" key="3">
    <source>
        <dbReference type="Proteomes" id="UP001059596"/>
    </source>
</evidence>
<keyword evidence="3" id="KW-1185">Reference proteome</keyword>
<comment type="caution">
    <text evidence="2">The sequence shown here is derived from an EMBL/GenBank/DDBJ whole genome shotgun (WGS) entry which is preliminary data.</text>
</comment>
<protein>
    <submittedName>
        <fullName evidence="2">Uncharacterized protein</fullName>
    </submittedName>
</protein>
<proteinExistence type="predicted"/>
<gene>
    <name evidence="2" type="ORF">M5D96_010944</name>
</gene>